<dbReference type="InterPro" id="IPR051207">
    <property type="entry name" value="ComplexI_NDUFA9_subunit"/>
</dbReference>
<evidence type="ECO:0000259" key="1">
    <source>
        <dbReference type="Pfam" id="PF13460"/>
    </source>
</evidence>
<dbReference type="InterPro" id="IPR036291">
    <property type="entry name" value="NAD(P)-bd_dom_sf"/>
</dbReference>
<proteinExistence type="predicted"/>
<reference evidence="2 3" key="1">
    <citation type="journal article" date="2016" name="Nat. Commun.">
        <title>Thousands of microbial genomes shed light on interconnected biogeochemical processes in an aquifer system.</title>
        <authorList>
            <person name="Anantharaman K."/>
            <person name="Brown C.T."/>
            <person name="Hug L.A."/>
            <person name="Sharon I."/>
            <person name="Castelle C.J."/>
            <person name="Probst A.J."/>
            <person name="Thomas B.C."/>
            <person name="Singh A."/>
            <person name="Wilkins M.J."/>
            <person name="Karaoz U."/>
            <person name="Brodie E.L."/>
            <person name="Williams K.H."/>
            <person name="Hubbard S.S."/>
            <person name="Banfield J.F."/>
        </authorList>
    </citation>
    <scope>NUCLEOTIDE SEQUENCE [LARGE SCALE GENOMIC DNA]</scope>
    <source>
        <strain evidence="3">RIFCSPLOWO2_12_FULL_64_10</strain>
    </source>
</reference>
<dbReference type="GO" id="GO:0044877">
    <property type="term" value="F:protein-containing complex binding"/>
    <property type="evidence" value="ECO:0007669"/>
    <property type="project" value="TreeGrafter"/>
</dbReference>
<dbReference type="PANTHER" id="PTHR12126:SF11">
    <property type="entry name" value="NADH DEHYDROGENASE [UBIQUINONE] 1 ALPHA SUBCOMPLEX SUBUNIT 9, MITOCHONDRIAL"/>
    <property type="match status" value="1"/>
</dbReference>
<dbReference type="PANTHER" id="PTHR12126">
    <property type="entry name" value="NADH-UBIQUINONE OXIDOREDUCTASE 39 KDA SUBUNIT-RELATED"/>
    <property type="match status" value="1"/>
</dbReference>
<dbReference type="Proteomes" id="UP000178606">
    <property type="component" value="Unassembled WGS sequence"/>
</dbReference>
<evidence type="ECO:0000313" key="2">
    <source>
        <dbReference type="EMBL" id="OGG44854.1"/>
    </source>
</evidence>
<dbReference type="EMBL" id="MFKF01000394">
    <property type="protein sequence ID" value="OGG44854.1"/>
    <property type="molecule type" value="Genomic_DNA"/>
</dbReference>
<dbReference type="SUPFAM" id="SSF51735">
    <property type="entry name" value="NAD(P)-binding Rossmann-fold domains"/>
    <property type="match status" value="1"/>
</dbReference>
<feature type="domain" description="NAD(P)-binding" evidence="1">
    <location>
        <begin position="6"/>
        <end position="135"/>
    </location>
</feature>
<organism evidence="2 3">
    <name type="scientific">Handelsmanbacteria sp. (strain RIFCSPLOWO2_12_FULL_64_10)</name>
    <dbReference type="NCBI Taxonomy" id="1817868"/>
    <lineage>
        <taxon>Bacteria</taxon>
        <taxon>Candidatus Handelsmaniibacteriota</taxon>
    </lineage>
</organism>
<dbReference type="Gene3D" id="3.40.50.720">
    <property type="entry name" value="NAD(P)-binding Rossmann-like Domain"/>
    <property type="match status" value="1"/>
</dbReference>
<comment type="caution">
    <text evidence="2">The sequence shown here is derived from an EMBL/GenBank/DDBJ whole genome shotgun (WGS) entry which is preliminary data.</text>
</comment>
<dbReference type="AlphaFoldDB" id="A0A1F6C6U2"/>
<evidence type="ECO:0000313" key="3">
    <source>
        <dbReference type="Proteomes" id="UP000178606"/>
    </source>
</evidence>
<protein>
    <recommendedName>
        <fullName evidence="1">NAD(P)-binding domain-containing protein</fullName>
    </recommendedName>
</protein>
<dbReference type="Pfam" id="PF13460">
    <property type="entry name" value="NAD_binding_10"/>
    <property type="match status" value="1"/>
</dbReference>
<sequence>MILVTGATGYTGPFVVEALLRAEEEVKALVRRTSDAAAIRKTGPEIVVGDLEDDHSLLDALDGAEALVAVSHIRHAPALVRACAARGVTRAVFFSSTRLTSKIPSPTVREVMEGEAAVTGSKLDFTLLRPTMIYGPGDDRNVSRLRRHVRTHRIIPVFGSGERPQQPVFVRDVAQAVPQALCRASTVRKAYVLAGPKPIPYIGLIDAIAAAEGRWVVKVYLPVRVSAWAVGVYERSSSAPRITAEQVRRFDETKAFDISDARRDFGYDPVPFEEGLRLSER</sequence>
<gene>
    <name evidence="2" type="ORF">A3F84_00450</name>
</gene>
<dbReference type="InterPro" id="IPR016040">
    <property type="entry name" value="NAD(P)-bd_dom"/>
</dbReference>
<accession>A0A1F6C6U2</accession>
<name>A0A1F6C6U2_HANXR</name>